<dbReference type="AlphaFoldDB" id="A0A437APP5"/>
<evidence type="ECO:0000256" key="1">
    <source>
        <dbReference type="SAM" id="MobiDB-lite"/>
    </source>
</evidence>
<keyword evidence="3" id="KW-1185">Reference proteome</keyword>
<evidence type="ECO:0000313" key="2">
    <source>
        <dbReference type="EMBL" id="RVD93078.1"/>
    </source>
</evidence>
<sequence>MSYKQENNSDNSLFDSLNEHENLTETEITNLKNEFQQRITERASHTESDDLSLQPNENGSFLMLGEKLDDFYKVVKREVENAVEEVSNLPLDESFINSFAITDLEFKGSPEFYKHSLANRTDEVRRLKRDLTNEDEAEKDTQEKTDNDLVSEIGSPVTYNFELFVVKTQVDFIRSQYANNQTESQKYYLDKMQKEEAEYYEAIYKFIKSNFRMASNEIKMLTNYYEKNEVYFFEEEITSEDEKELINQEIIAKFDSLEKSYKEYTDSIKDLFNCCVDLANKLLPMQKLISGFYDVIPENKNVQNWIGDTVHKSYDSKKKLISLVRYVVKKVNNQYKVSRRTKTNCAVKYSDKIISEKAHDECKNKTDSMMKMREEIRRIGNEVRKKIAESVNEERKYLKSEGWQIKDN</sequence>
<dbReference type="EMBL" id="RCSS01000089">
    <property type="protein sequence ID" value="RVD93078.1"/>
    <property type="molecule type" value="Genomic_DNA"/>
</dbReference>
<gene>
    <name evidence="2" type="ORF">TUBRATIS_003870</name>
</gene>
<evidence type="ECO:0000313" key="3">
    <source>
        <dbReference type="Proteomes" id="UP000282876"/>
    </source>
</evidence>
<protein>
    <submittedName>
        <fullName evidence="2">Uncharacterized protein</fullName>
    </submittedName>
</protein>
<reference evidence="2 3" key="1">
    <citation type="submission" date="2018-10" db="EMBL/GenBank/DDBJ databases">
        <title>Draft genome sequence of the microsporidian Tubulinosema ratisbonensis.</title>
        <authorList>
            <person name="Polonais V."/>
            <person name="Peyretaillade E."/>
            <person name="Niehus S."/>
            <person name="Wawrzyniak I."/>
            <person name="Franchet A."/>
            <person name="Gaspin C."/>
            <person name="Reichstadt M."/>
            <person name="Belser C."/>
            <person name="Labadie K."/>
            <person name="Delbac F."/>
            <person name="Ferrandon D."/>
        </authorList>
    </citation>
    <scope>NUCLEOTIDE SEQUENCE [LARGE SCALE GENOMIC DNA]</scope>
    <source>
        <strain evidence="2 3">Franzen</strain>
    </source>
</reference>
<organism evidence="2 3">
    <name type="scientific">Tubulinosema ratisbonensis</name>
    <dbReference type="NCBI Taxonomy" id="291195"/>
    <lineage>
        <taxon>Eukaryota</taxon>
        <taxon>Fungi</taxon>
        <taxon>Fungi incertae sedis</taxon>
        <taxon>Microsporidia</taxon>
        <taxon>Tubulinosematoidea</taxon>
        <taxon>Tubulinosematidae</taxon>
        <taxon>Tubulinosema</taxon>
    </lineage>
</organism>
<comment type="caution">
    <text evidence="2">The sequence shown here is derived from an EMBL/GenBank/DDBJ whole genome shotgun (WGS) entry which is preliminary data.</text>
</comment>
<dbReference type="VEuPathDB" id="MicrosporidiaDB:TUBRATIS_003870"/>
<proteinExistence type="predicted"/>
<dbReference type="Proteomes" id="UP000282876">
    <property type="component" value="Unassembled WGS sequence"/>
</dbReference>
<feature type="region of interest" description="Disordered" evidence="1">
    <location>
        <begin position="128"/>
        <end position="147"/>
    </location>
</feature>
<accession>A0A437APP5</accession>
<name>A0A437APP5_9MICR</name>